<accession>A0ABM9D0T8</accession>
<evidence type="ECO:0000313" key="3">
    <source>
        <dbReference type="EMBL" id="CAH1851834.1"/>
    </source>
</evidence>
<protein>
    <recommendedName>
        <fullName evidence="5">Large-conductance mechanosensitive channel</fullName>
    </recommendedName>
</protein>
<dbReference type="SUPFAM" id="SSF81330">
    <property type="entry name" value="Gated mechanosensitive channel"/>
    <property type="match status" value="1"/>
</dbReference>
<sequence length="165" mass="18808">MKAKDHITKGTDKIINSTNAKWVAFRQFIFAPNLLTFVISVVVGNSFGSAIKDLISTASGTVNFILKWSMNKNHPLDFDLIMAPFGDFLNSFLTMLFIALTVFYTIQFINNSLIRTKEEQWGFDQAHEDALVFQKMQAENNKLQAENAKLQREILSKLEAIQEKQ</sequence>
<evidence type="ECO:0000313" key="4">
    <source>
        <dbReference type="Proteomes" id="UP000838102"/>
    </source>
</evidence>
<feature type="transmembrane region" description="Helical" evidence="2">
    <location>
        <begin position="28"/>
        <end position="47"/>
    </location>
</feature>
<comment type="caution">
    <text evidence="3">The sequence shown here is derived from an EMBL/GenBank/DDBJ whole genome shotgun (WGS) entry which is preliminary data.</text>
</comment>
<keyword evidence="2" id="KW-0472">Membrane</keyword>
<keyword evidence="1" id="KW-0175">Coiled coil</keyword>
<evidence type="ECO:0000256" key="2">
    <source>
        <dbReference type="SAM" id="Phobius"/>
    </source>
</evidence>
<name>A0ABM9D0T8_9LACO</name>
<evidence type="ECO:0008006" key="5">
    <source>
        <dbReference type="Google" id="ProtNLM"/>
    </source>
</evidence>
<dbReference type="InterPro" id="IPR036019">
    <property type="entry name" value="MscL_channel"/>
</dbReference>
<keyword evidence="4" id="KW-1185">Reference proteome</keyword>
<keyword evidence="2" id="KW-0812">Transmembrane</keyword>
<organism evidence="3 4">
    <name type="scientific">Convivina praedatoris</name>
    <dbReference type="NCBI Taxonomy" id="2880963"/>
    <lineage>
        <taxon>Bacteria</taxon>
        <taxon>Bacillati</taxon>
        <taxon>Bacillota</taxon>
        <taxon>Bacilli</taxon>
        <taxon>Lactobacillales</taxon>
        <taxon>Lactobacillaceae</taxon>
        <taxon>Convivina</taxon>
    </lineage>
</organism>
<proteinExistence type="predicted"/>
<dbReference type="EMBL" id="CAKOEU010000002">
    <property type="protein sequence ID" value="CAH1851834.1"/>
    <property type="molecule type" value="Genomic_DNA"/>
</dbReference>
<dbReference type="RefSeq" id="WP_248705859.1">
    <property type="nucleotide sequence ID" value="NZ_CAKOET010000002.1"/>
</dbReference>
<reference evidence="3" key="1">
    <citation type="submission" date="2022-03" db="EMBL/GenBank/DDBJ databases">
        <authorList>
            <person name="Hettiarachchi G."/>
        </authorList>
    </citation>
    <scope>NUCLEOTIDE SEQUENCE</scope>
    <source>
        <strain evidence="3">LMG 32447</strain>
    </source>
</reference>
<gene>
    <name evidence="3" type="ORF">LMG032447_00418</name>
</gene>
<dbReference type="InterPro" id="IPR037673">
    <property type="entry name" value="MSC/AndL"/>
</dbReference>
<feature type="coiled-coil region" evidence="1">
    <location>
        <begin position="133"/>
        <end position="160"/>
    </location>
</feature>
<evidence type="ECO:0000256" key="1">
    <source>
        <dbReference type="SAM" id="Coils"/>
    </source>
</evidence>
<dbReference type="Pfam" id="PF01741">
    <property type="entry name" value="MscL"/>
    <property type="match status" value="1"/>
</dbReference>
<dbReference type="Gene3D" id="1.10.1200.120">
    <property type="entry name" value="Large-conductance mechanosensitive channel, MscL, domain 1"/>
    <property type="match status" value="1"/>
</dbReference>
<feature type="transmembrane region" description="Helical" evidence="2">
    <location>
        <begin position="88"/>
        <end position="109"/>
    </location>
</feature>
<dbReference type="Proteomes" id="UP000838102">
    <property type="component" value="Unassembled WGS sequence"/>
</dbReference>
<keyword evidence="2" id="KW-1133">Transmembrane helix</keyword>